<reference evidence="10" key="1">
    <citation type="submission" date="2022-07" db="EMBL/GenBank/DDBJ databases">
        <title>Arcobacter roscoffensis sp. nov., a marine bacterium isolated from coastal seawater collected from Roscoff, France.</title>
        <authorList>
            <person name="Pascual J."/>
            <person name="Lepeaux C."/>
            <person name="Methner A."/>
            <person name="Overmann J."/>
        </authorList>
    </citation>
    <scope>NUCLEOTIDE SEQUENCE</scope>
    <source>
        <strain evidence="10">ARW1-2F2</strain>
    </source>
</reference>
<keyword evidence="2 8" id="KW-0349">Heme</keyword>
<dbReference type="PANTHER" id="PTHR30600">
    <property type="entry name" value="CYTOCHROME C PEROXIDASE-RELATED"/>
    <property type="match status" value="1"/>
</dbReference>
<evidence type="ECO:0000256" key="8">
    <source>
        <dbReference type="PROSITE-ProRule" id="PRU00433"/>
    </source>
</evidence>
<evidence type="ECO:0000256" key="5">
    <source>
        <dbReference type="ARBA" id="ARBA00022764"/>
    </source>
</evidence>
<evidence type="ECO:0000256" key="2">
    <source>
        <dbReference type="ARBA" id="ARBA00022617"/>
    </source>
</evidence>
<evidence type="ECO:0000256" key="7">
    <source>
        <dbReference type="ARBA" id="ARBA00023004"/>
    </source>
</evidence>
<dbReference type="Proteomes" id="UP001060012">
    <property type="component" value="Chromosome"/>
</dbReference>
<keyword evidence="7 8" id="KW-0408">Iron</keyword>
<keyword evidence="11" id="KW-1185">Reference proteome</keyword>
<dbReference type="InterPro" id="IPR004852">
    <property type="entry name" value="Di-haem_cyt_c_peroxidsae"/>
</dbReference>
<dbReference type="PANTHER" id="PTHR30600:SF7">
    <property type="entry name" value="CYTOCHROME C PEROXIDASE-RELATED"/>
    <property type="match status" value="1"/>
</dbReference>
<evidence type="ECO:0000256" key="1">
    <source>
        <dbReference type="ARBA" id="ARBA00004418"/>
    </source>
</evidence>
<keyword evidence="6" id="KW-0560">Oxidoreductase</keyword>
<feature type="domain" description="Cytochrome c" evidence="9">
    <location>
        <begin position="22"/>
        <end position="129"/>
    </location>
</feature>
<organism evidence="10 11">
    <name type="scientific">Arcobacter roscoffensis</name>
    <dbReference type="NCBI Taxonomy" id="2961520"/>
    <lineage>
        <taxon>Bacteria</taxon>
        <taxon>Pseudomonadati</taxon>
        <taxon>Campylobacterota</taxon>
        <taxon>Epsilonproteobacteria</taxon>
        <taxon>Campylobacterales</taxon>
        <taxon>Arcobacteraceae</taxon>
        <taxon>Arcobacter</taxon>
    </lineage>
</organism>
<protein>
    <submittedName>
        <fullName evidence="10">C-type cytochrome</fullName>
    </submittedName>
</protein>
<dbReference type="PIRSF" id="PIRSF000294">
    <property type="entry name" value="Cytochrome-c_peroxidase"/>
    <property type="match status" value="1"/>
</dbReference>
<dbReference type="SUPFAM" id="SSF46626">
    <property type="entry name" value="Cytochrome c"/>
    <property type="match status" value="2"/>
</dbReference>
<dbReference type="RefSeq" id="WP_254577544.1">
    <property type="nucleotide sequence ID" value="NZ_CP100595.1"/>
</dbReference>
<sequence length="298" mass="34265">MLNLNAQEIYKPLPTTLSYDKKKVNLGRELFFDTLLSKNKNISCASCHSIYGADDKKFSLGDNNKIGSINTTSIFNNKFNLSLFWNGRANNLKEQLLDGPLFNEHEMNISKELIEQRLRTSLKYQKLFEEAYGKKPNFKNSIDAIIAFEETLITPNSKFDKYLRGEVEFSSKEKKGLELFNSYGCVSCHNGINLGGNSYQKFGTIINYNSSKNNSLWEDRFKYTNKQKDKDVYRVPSLRNVAKTAPYFHSGDVNDLKHAISLMAYYNLGIVIKHEEVELIELFLNTLTGELPKTWITR</sequence>
<dbReference type="EMBL" id="CP100595">
    <property type="protein sequence ID" value="UTJ07367.1"/>
    <property type="molecule type" value="Genomic_DNA"/>
</dbReference>
<dbReference type="InterPro" id="IPR051395">
    <property type="entry name" value="Cytochrome_c_Peroxidase/MauG"/>
</dbReference>
<dbReference type="PROSITE" id="PS51007">
    <property type="entry name" value="CYTC"/>
    <property type="match status" value="1"/>
</dbReference>
<proteinExistence type="predicted"/>
<keyword evidence="4" id="KW-0732">Signal</keyword>
<dbReference type="InterPro" id="IPR026259">
    <property type="entry name" value="MauG/Cytc_peroxidase"/>
</dbReference>
<accession>A0ABY5E5D0</accession>
<evidence type="ECO:0000313" key="11">
    <source>
        <dbReference type="Proteomes" id="UP001060012"/>
    </source>
</evidence>
<dbReference type="InterPro" id="IPR036909">
    <property type="entry name" value="Cyt_c-like_dom_sf"/>
</dbReference>
<evidence type="ECO:0000259" key="9">
    <source>
        <dbReference type="PROSITE" id="PS51007"/>
    </source>
</evidence>
<dbReference type="Gene3D" id="1.10.760.10">
    <property type="entry name" value="Cytochrome c-like domain"/>
    <property type="match status" value="2"/>
</dbReference>
<dbReference type="InterPro" id="IPR009056">
    <property type="entry name" value="Cyt_c-like_dom"/>
</dbReference>
<evidence type="ECO:0000256" key="4">
    <source>
        <dbReference type="ARBA" id="ARBA00022729"/>
    </source>
</evidence>
<keyword evidence="5" id="KW-0574">Periplasm</keyword>
<gene>
    <name evidence="10" type="ORF">NJU99_04555</name>
</gene>
<keyword evidence="3 8" id="KW-0479">Metal-binding</keyword>
<dbReference type="Pfam" id="PF03150">
    <property type="entry name" value="CCP_MauG"/>
    <property type="match status" value="1"/>
</dbReference>
<evidence type="ECO:0000256" key="6">
    <source>
        <dbReference type="ARBA" id="ARBA00023002"/>
    </source>
</evidence>
<name>A0ABY5E5D0_9BACT</name>
<evidence type="ECO:0000313" key="10">
    <source>
        <dbReference type="EMBL" id="UTJ07367.1"/>
    </source>
</evidence>
<evidence type="ECO:0000256" key="3">
    <source>
        <dbReference type="ARBA" id="ARBA00022723"/>
    </source>
</evidence>
<comment type="subcellular location">
    <subcellularLocation>
        <location evidence="1">Periplasm</location>
    </subcellularLocation>
</comment>